<accession>A0AAJ0MCQ4</accession>
<reference evidence="1" key="2">
    <citation type="submission" date="2023-06" db="EMBL/GenBank/DDBJ databases">
        <authorList>
            <consortium name="Lawrence Berkeley National Laboratory"/>
            <person name="Haridas S."/>
            <person name="Hensen N."/>
            <person name="Bonometti L."/>
            <person name="Westerberg I."/>
            <person name="Brannstrom I.O."/>
            <person name="Guillou S."/>
            <person name="Cros-Aarteil S."/>
            <person name="Calhoun S."/>
            <person name="Kuo A."/>
            <person name="Mondo S."/>
            <person name="Pangilinan J."/>
            <person name="Riley R."/>
            <person name="Labutti K."/>
            <person name="Andreopoulos B."/>
            <person name="Lipzen A."/>
            <person name="Chen C."/>
            <person name="Yanf M."/>
            <person name="Daum C."/>
            <person name="Ng V."/>
            <person name="Clum A."/>
            <person name="Steindorff A."/>
            <person name="Ohm R."/>
            <person name="Martin F."/>
            <person name="Silar P."/>
            <person name="Natvig D."/>
            <person name="Lalanne C."/>
            <person name="Gautier V."/>
            <person name="Ament-Velasquez S.L."/>
            <person name="Kruys A."/>
            <person name="Hutchinson M.I."/>
            <person name="Powell A.J."/>
            <person name="Barry K."/>
            <person name="Miller A.N."/>
            <person name="Grigoriev I.V."/>
            <person name="Debuchy R."/>
            <person name="Gladieux P."/>
            <person name="Thoren M.H."/>
            <person name="Johannesson H."/>
        </authorList>
    </citation>
    <scope>NUCLEOTIDE SEQUENCE</scope>
    <source>
        <strain evidence="1">CBS 955.72</strain>
    </source>
</reference>
<dbReference type="EMBL" id="JAUIQD010000005">
    <property type="protein sequence ID" value="KAK3349869.1"/>
    <property type="molecule type" value="Genomic_DNA"/>
</dbReference>
<gene>
    <name evidence="1" type="ORF">B0T25DRAFT_549108</name>
</gene>
<comment type="caution">
    <text evidence="1">The sequence shown here is derived from an EMBL/GenBank/DDBJ whole genome shotgun (WGS) entry which is preliminary data.</text>
</comment>
<organism evidence="1 2">
    <name type="scientific">Lasiosphaeria hispida</name>
    <dbReference type="NCBI Taxonomy" id="260671"/>
    <lineage>
        <taxon>Eukaryota</taxon>
        <taxon>Fungi</taxon>
        <taxon>Dikarya</taxon>
        <taxon>Ascomycota</taxon>
        <taxon>Pezizomycotina</taxon>
        <taxon>Sordariomycetes</taxon>
        <taxon>Sordariomycetidae</taxon>
        <taxon>Sordariales</taxon>
        <taxon>Lasiosphaeriaceae</taxon>
        <taxon>Lasiosphaeria</taxon>
    </lineage>
</organism>
<protein>
    <submittedName>
        <fullName evidence="1">Uncharacterized protein</fullName>
    </submittedName>
</protein>
<evidence type="ECO:0000313" key="1">
    <source>
        <dbReference type="EMBL" id="KAK3349869.1"/>
    </source>
</evidence>
<reference evidence="1" key="1">
    <citation type="journal article" date="2023" name="Mol. Phylogenet. Evol.">
        <title>Genome-scale phylogeny and comparative genomics of the fungal order Sordariales.</title>
        <authorList>
            <person name="Hensen N."/>
            <person name="Bonometti L."/>
            <person name="Westerberg I."/>
            <person name="Brannstrom I.O."/>
            <person name="Guillou S."/>
            <person name="Cros-Aarteil S."/>
            <person name="Calhoun S."/>
            <person name="Haridas S."/>
            <person name="Kuo A."/>
            <person name="Mondo S."/>
            <person name="Pangilinan J."/>
            <person name="Riley R."/>
            <person name="LaButti K."/>
            <person name="Andreopoulos B."/>
            <person name="Lipzen A."/>
            <person name="Chen C."/>
            <person name="Yan M."/>
            <person name="Daum C."/>
            <person name="Ng V."/>
            <person name="Clum A."/>
            <person name="Steindorff A."/>
            <person name="Ohm R.A."/>
            <person name="Martin F."/>
            <person name="Silar P."/>
            <person name="Natvig D.O."/>
            <person name="Lalanne C."/>
            <person name="Gautier V."/>
            <person name="Ament-Velasquez S.L."/>
            <person name="Kruys A."/>
            <person name="Hutchinson M.I."/>
            <person name="Powell A.J."/>
            <person name="Barry K."/>
            <person name="Miller A.N."/>
            <person name="Grigoriev I.V."/>
            <person name="Debuchy R."/>
            <person name="Gladieux P."/>
            <person name="Hiltunen Thoren M."/>
            <person name="Johannesson H."/>
        </authorList>
    </citation>
    <scope>NUCLEOTIDE SEQUENCE</scope>
    <source>
        <strain evidence="1">CBS 955.72</strain>
    </source>
</reference>
<dbReference type="AlphaFoldDB" id="A0AAJ0MCQ4"/>
<name>A0AAJ0MCQ4_9PEZI</name>
<evidence type="ECO:0000313" key="2">
    <source>
        <dbReference type="Proteomes" id="UP001275084"/>
    </source>
</evidence>
<keyword evidence="2" id="KW-1185">Reference proteome</keyword>
<sequence>MPLNGDARGIWLIKIKARTSSLRHLLTLSLAFSFVLGLLPAHTLLTMGINQSNRSCAVDACLNQVVGIGGNNGFQQYLTCVAYFGQPGFLEM</sequence>
<dbReference type="Proteomes" id="UP001275084">
    <property type="component" value="Unassembled WGS sequence"/>
</dbReference>
<proteinExistence type="predicted"/>